<comment type="subcellular location">
    <subcellularLocation>
        <location evidence="2">Membrane</location>
    </subcellularLocation>
</comment>
<dbReference type="EMBL" id="DTGT01000163">
    <property type="protein sequence ID" value="HGH60692.1"/>
    <property type="molecule type" value="Genomic_DNA"/>
</dbReference>
<dbReference type="InterPro" id="IPR004358">
    <property type="entry name" value="Sig_transdc_His_kin-like_C"/>
</dbReference>
<evidence type="ECO:0000256" key="3">
    <source>
        <dbReference type="ARBA" id="ARBA00012438"/>
    </source>
</evidence>
<dbReference type="InterPro" id="IPR036890">
    <property type="entry name" value="HATPase_C_sf"/>
</dbReference>
<dbReference type="InterPro" id="IPR036097">
    <property type="entry name" value="HisK_dim/P_sf"/>
</dbReference>
<dbReference type="GO" id="GO:0016020">
    <property type="term" value="C:membrane"/>
    <property type="evidence" value="ECO:0007669"/>
    <property type="project" value="UniProtKB-SubCell"/>
</dbReference>
<dbReference type="PANTHER" id="PTHR43065:SF42">
    <property type="entry name" value="TWO-COMPONENT SENSOR PPRA"/>
    <property type="match status" value="1"/>
</dbReference>
<dbReference type="Gene3D" id="1.10.287.130">
    <property type="match status" value="1"/>
</dbReference>
<dbReference type="CDD" id="cd06225">
    <property type="entry name" value="HAMP"/>
    <property type="match status" value="1"/>
</dbReference>
<dbReference type="PANTHER" id="PTHR43065">
    <property type="entry name" value="SENSOR HISTIDINE KINASE"/>
    <property type="match status" value="1"/>
</dbReference>
<keyword evidence="7" id="KW-1133">Transmembrane helix</keyword>
<dbReference type="PRINTS" id="PR00344">
    <property type="entry name" value="BCTRLSENSOR"/>
</dbReference>
<name>A0A7C4ETI3_9BACT</name>
<keyword evidence="5" id="KW-0808">Transferase</keyword>
<dbReference type="InterPro" id="IPR003660">
    <property type="entry name" value="HAMP_dom"/>
</dbReference>
<dbReference type="Pfam" id="PF00672">
    <property type="entry name" value="HAMP"/>
    <property type="match status" value="1"/>
</dbReference>
<evidence type="ECO:0000313" key="10">
    <source>
        <dbReference type="EMBL" id="HGH60692.1"/>
    </source>
</evidence>
<dbReference type="InterPro" id="IPR003594">
    <property type="entry name" value="HATPase_dom"/>
</dbReference>
<dbReference type="PROSITE" id="PS50885">
    <property type="entry name" value="HAMP"/>
    <property type="match status" value="1"/>
</dbReference>
<evidence type="ECO:0000256" key="4">
    <source>
        <dbReference type="ARBA" id="ARBA00022553"/>
    </source>
</evidence>
<evidence type="ECO:0000256" key="6">
    <source>
        <dbReference type="ARBA" id="ARBA00022777"/>
    </source>
</evidence>
<proteinExistence type="predicted"/>
<evidence type="ECO:0000256" key="1">
    <source>
        <dbReference type="ARBA" id="ARBA00000085"/>
    </source>
</evidence>
<feature type="domain" description="HAMP" evidence="9">
    <location>
        <begin position="241"/>
        <end position="294"/>
    </location>
</feature>
<gene>
    <name evidence="10" type="ORF">ENV54_05270</name>
</gene>
<dbReference type="SUPFAM" id="SSF55874">
    <property type="entry name" value="ATPase domain of HSP90 chaperone/DNA topoisomerase II/histidine kinase"/>
    <property type="match status" value="1"/>
</dbReference>
<dbReference type="Gene3D" id="3.30.565.10">
    <property type="entry name" value="Histidine kinase-like ATPase, C-terminal domain"/>
    <property type="match status" value="1"/>
</dbReference>
<evidence type="ECO:0000256" key="7">
    <source>
        <dbReference type="SAM" id="Phobius"/>
    </source>
</evidence>
<comment type="caution">
    <text evidence="10">The sequence shown here is derived from an EMBL/GenBank/DDBJ whole genome shotgun (WGS) entry which is preliminary data.</text>
</comment>
<comment type="catalytic activity">
    <reaction evidence="1">
        <text>ATP + protein L-histidine = ADP + protein N-phospho-L-histidine.</text>
        <dbReference type="EC" id="2.7.13.3"/>
    </reaction>
</comment>
<dbReference type="SMART" id="SM00387">
    <property type="entry name" value="HATPase_c"/>
    <property type="match status" value="1"/>
</dbReference>
<dbReference type="Pfam" id="PF00512">
    <property type="entry name" value="HisKA"/>
    <property type="match status" value="1"/>
</dbReference>
<feature type="domain" description="Histidine kinase" evidence="8">
    <location>
        <begin position="311"/>
        <end position="524"/>
    </location>
</feature>
<evidence type="ECO:0000259" key="9">
    <source>
        <dbReference type="PROSITE" id="PS50885"/>
    </source>
</evidence>
<dbReference type="GO" id="GO:0000155">
    <property type="term" value="F:phosphorelay sensor kinase activity"/>
    <property type="evidence" value="ECO:0007669"/>
    <property type="project" value="InterPro"/>
</dbReference>
<evidence type="ECO:0000256" key="2">
    <source>
        <dbReference type="ARBA" id="ARBA00004370"/>
    </source>
</evidence>
<keyword evidence="4" id="KW-0597">Phosphoprotein</keyword>
<dbReference type="SUPFAM" id="SSF47384">
    <property type="entry name" value="Homodimeric domain of signal transducing histidine kinase"/>
    <property type="match status" value="1"/>
</dbReference>
<dbReference type="InterPro" id="IPR005467">
    <property type="entry name" value="His_kinase_dom"/>
</dbReference>
<dbReference type="SUPFAM" id="SSF158472">
    <property type="entry name" value="HAMP domain-like"/>
    <property type="match status" value="1"/>
</dbReference>
<protein>
    <recommendedName>
        <fullName evidence="3">histidine kinase</fullName>
        <ecNumber evidence="3">2.7.13.3</ecNumber>
    </recommendedName>
</protein>
<keyword evidence="7" id="KW-0472">Membrane</keyword>
<dbReference type="Pfam" id="PF02518">
    <property type="entry name" value="HATPase_c"/>
    <property type="match status" value="1"/>
</dbReference>
<keyword evidence="6 10" id="KW-0418">Kinase</keyword>
<dbReference type="AlphaFoldDB" id="A0A7C4ETI3"/>
<keyword evidence="7" id="KW-0812">Transmembrane</keyword>
<dbReference type="CDD" id="cd00082">
    <property type="entry name" value="HisKA"/>
    <property type="match status" value="1"/>
</dbReference>
<organism evidence="10">
    <name type="scientific">Desulfomonile tiedjei</name>
    <dbReference type="NCBI Taxonomy" id="2358"/>
    <lineage>
        <taxon>Bacteria</taxon>
        <taxon>Pseudomonadati</taxon>
        <taxon>Thermodesulfobacteriota</taxon>
        <taxon>Desulfomonilia</taxon>
        <taxon>Desulfomonilales</taxon>
        <taxon>Desulfomonilaceae</taxon>
        <taxon>Desulfomonile</taxon>
    </lineage>
</organism>
<evidence type="ECO:0000256" key="5">
    <source>
        <dbReference type="ARBA" id="ARBA00022679"/>
    </source>
</evidence>
<feature type="transmembrane region" description="Helical" evidence="7">
    <location>
        <begin position="217"/>
        <end position="239"/>
    </location>
</feature>
<dbReference type="EC" id="2.7.13.3" evidence="3"/>
<dbReference type="SMART" id="SM00388">
    <property type="entry name" value="HisKA"/>
    <property type="match status" value="1"/>
</dbReference>
<feature type="transmembrane region" description="Helical" evidence="7">
    <location>
        <begin position="57"/>
        <end position="78"/>
    </location>
</feature>
<sequence>MSRASLCTLHPNVQSGRGYTSQFGRSTNILTSLVIRPSIHPERMPMKKATFKIRRKIILAFLFCLLSVLFFAVLSFQVHREIGRRLKLVEVADDLLNNILEVRRFEKNFFLYGQPSSLDDALSYADRVERLYLRHQEDVQALARGGVGKETFLQTLARYKTLLSALKTANGAPKTADAASTHSVEEDLRTIGQNLLDRTAAWAKEERVQIEKLFKQALYLFTMSIFFFLGLGVLVAFYLSRMFTTPLIQMQQAMEKIAQEDFTPISEEDCRSEEFIPLFRAFNTMIQELEKRQEQLAQAWKISAIGTLTSGIAHELNNPVNNIVLTAEALQEDFDSLEKEETLGMINDIMVQSQRASDIIKNLLDFSRSERPEMAPVDIDLIIRDTLKLVRNQLLLSGVEAQVDIPKDAPKVLGEYKSLQQVFLNLFVNAIQAMPKGGGLRVRALIDAESQQLVVEVEDEGVGIDPKNLPQIFDPFFTTKEVGRGTGLGLSVAYGIIKKHGGSIQVQSEKGVGTTFTIRFPILRT</sequence>
<dbReference type="SMART" id="SM00304">
    <property type="entry name" value="HAMP"/>
    <property type="match status" value="1"/>
</dbReference>
<dbReference type="PROSITE" id="PS50109">
    <property type="entry name" value="HIS_KIN"/>
    <property type="match status" value="1"/>
</dbReference>
<dbReference type="Gene3D" id="6.10.340.10">
    <property type="match status" value="1"/>
</dbReference>
<accession>A0A7C4ETI3</accession>
<dbReference type="InterPro" id="IPR003661">
    <property type="entry name" value="HisK_dim/P_dom"/>
</dbReference>
<reference evidence="10" key="1">
    <citation type="journal article" date="2020" name="mSystems">
        <title>Genome- and Community-Level Interaction Insights into Carbon Utilization and Element Cycling Functions of Hydrothermarchaeota in Hydrothermal Sediment.</title>
        <authorList>
            <person name="Zhou Z."/>
            <person name="Liu Y."/>
            <person name="Xu W."/>
            <person name="Pan J."/>
            <person name="Luo Z.H."/>
            <person name="Li M."/>
        </authorList>
    </citation>
    <scope>NUCLEOTIDE SEQUENCE [LARGE SCALE GENOMIC DNA]</scope>
    <source>
        <strain evidence="10">SpSt-769</strain>
    </source>
</reference>
<evidence type="ECO:0000259" key="8">
    <source>
        <dbReference type="PROSITE" id="PS50109"/>
    </source>
</evidence>